<dbReference type="Gene3D" id="3.40.50.970">
    <property type="match status" value="2"/>
</dbReference>
<dbReference type="SUPFAM" id="SSF52518">
    <property type="entry name" value="Thiamin diphosphate-binding fold (THDP-binding)"/>
    <property type="match status" value="2"/>
</dbReference>
<dbReference type="InterPro" id="IPR045229">
    <property type="entry name" value="TPP_enz"/>
</dbReference>
<dbReference type="RefSeq" id="WP_152763475.1">
    <property type="nucleotide sequence ID" value="NZ_WHLY01000002.1"/>
</dbReference>
<dbReference type="PANTHER" id="PTHR18968:SF13">
    <property type="entry name" value="ACETOLACTATE SYNTHASE CATALYTIC SUBUNIT, MITOCHONDRIAL"/>
    <property type="match status" value="1"/>
</dbReference>
<comment type="cofactor">
    <cofactor evidence="1">
        <name>thiamine diphosphate</name>
        <dbReference type="ChEBI" id="CHEBI:58937"/>
    </cofactor>
</comment>
<dbReference type="GO" id="GO:0000287">
    <property type="term" value="F:magnesium ion binding"/>
    <property type="evidence" value="ECO:0007669"/>
    <property type="project" value="InterPro"/>
</dbReference>
<accession>A0A7C9FSZ3</accession>
<evidence type="ECO:0000259" key="7">
    <source>
        <dbReference type="Pfam" id="PF02776"/>
    </source>
</evidence>
<dbReference type="PANTHER" id="PTHR18968">
    <property type="entry name" value="THIAMINE PYROPHOSPHATE ENZYMES"/>
    <property type="match status" value="1"/>
</dbReference>
<evidence type="ECO:0000256" key="1">
    <source>
        <dbReference type="ARBA" id="ARBA00001964"/>
    </source>
</evidence>
<dbReference type="GO" id="GO:0030976">
    <property type="term" value="F:thiamine pyrophosphate binding"/>
    <property type="evidence" value="ECO:0007669"/>
    <property type="project" value="InterPro"/>
</dbReference>
<keyword evidence="9" id="KW-1185">Reference proteome</keyword>
<organism evidence="8 9">
    <name type="scientific">Salmonirosea aquatica</name>
    <dbReference type="NCBI Taxonomy" id="2654236"/>
    <lineage>
        <taxon>Bacteria</taxon>
        <taxon>Pseudomonadati</taxon>
        <taxon>Bacteroidota</taxon>
        <taxon>Cytophagia</taxon>
        <taxon>Cytophagales</taxon>
        <taxon>Spirosomataceae</taxon>
        <taxon>Salmonirosea</taxon>
    </lineage>
</organism>
<dbReference type="GO" id="GO:0009097">
    <property type="term" value="P:isoleucine biosynthetic process"/>
    <property type="evidence" value="ECO:0007669"/>
    <property type="project" value="TreeGrafter"/>
</dbReference>
<protein>
    <recommendedName>
        <fullName evidence="10">Thiamine pyrophosphate-binding protein</fullName>
    </recommendedName>
</protein>
<evidence type="ECO:0008006" key="10">
    <source>
        <dbReference type="Google" id="ProtNLM"/>
    </source>
</evidence>
<evidence type="ECO:0000256" key="3">
    <source>
        <dbReference type="ARBA" id="ARBA00023052"/>
    </source>
</evidence>
<evidence type="ECO:0000259" key="6">
    <source>
        <dbReference type="Pfam" id="PF02775"/>
    </source>
</evidence>
<evidence type="ECO:0000256" key="2">
    <source>
        <dbReference type="ARBA" id="ARBA00007812"/>
    </source>
</evidence>
<sequence>MTAADYIVDFLRAVGVRQIFGYPGTPIMPFLAALERQSDIEWVLMRHENSAAMAASAQARLTGQLTVCMATSGPGSANFICGLIDAQLDRAPMLALTGMVPTYNQGHSEFQDINQAQLLSTVLPMSSSCVHTRQLVPLLRNSVGYAWQNQQTVHLALSMDVLTAPTGTNDSLFRIDPSMIPHPVQLMPPPDKALDLVTDELAQCVQVVIVVGRRATGCGKAISQLAERLGAPVITSLDGKGIVNEAHPNTQGVLGIFGLPGLECTRQIIQQAGTVLAFGVDTLKPFLTDDDDTQRRKLIQCEPNFNTLSLEYSRIRTLVGPLQAIADGLASRLPEEPKANPMIADFVEAKQAHMAEIAELASFSDEYVHPANFLTKLNKYLDEKTIIVLDTGVHTVWAARYLQLSDEQPVIVSSHLGTMGFSLPALIGIQTARPDHRTVGISGDGGFQMVVGELATAVQYKLPILLIIFNNGVLQNVKNQQTTPFGTYLQNPDFVALAKAYGADAARIDGQTDIDSVLEQAFAQRDRPFLLDCRLDPELTIPLSRWEQLVAVH</sequence>
<feature type="domain" description="Thiamine pyrophosphate enzyme TPP-binding" evidence="6">
    <location>
        <begin position="390"/>
        <end position="533"/>
    </location>
</feature>
<name>A0A7C9FSZ3_9BACT</name>
<comment type="similarity">
    <text evidence="2 4">Belongs to the TPP enzyme family.</text>
</comment>
<dbReference type="GO" id="GO:0003984">
    <property type="term" value="F:acetolactate synthase activity"/>
    <property type="evidence" value="ECO:0007669"/>
    <property type="project" value="TreeGrafter"/>
</dbReference>
<dbReference type="SUPFAM" id="SSF52467">
    <property type="entry name" value="DHS-like NAD/FAD-binding domain"/>
    <property type="match status" value="1"/>
</dbReference>
<dbReference type="EMBL" id="WHLY01000002">
    <property type="protein sequence ID" value="MPR35972.1"/>
    <property type="molecule type" value="Genomic_DNA"/>
</dbReference>
<dbReference type="AlphaFoldDB" id="A0A7C9FSZ3"/>
<dbReference type="InterPro" id="IPR011766">
    <property type="entry name" value="TPP_enzyme_TPP-bd"/>
</dbReference>
<dbReference type="Pfam" id="PF02776">
    <property type="entry name" value="TPP_enzyme_N"/>
    <property type="match status" value="1"/>
</dbReference>
<reference evidence="8 9" key="1">
    <citation type="submission" date="2019-10" db="EMBL/GenBank/DDBJ databases">
        <title>Draft Genome Sequence of Cytophagaceae sp. SJW1-29.</title>
        <authorList>
            <person name="Choi A."/>
        </authorList>
    </citation>
    <scope>NUCLEOTIDE SEQUENCE [LARGE SCALE GENOMIC DNA]</scope>
    <source>
        <strain evidence="8 9">SJW1-29</strain>
    </source>
</reference>
<evidence type="ECO:0000256" key="4">
    <source>
        <dbReference type="RuleBase" id="RU362132"/>
    </source>
</evidence>
<dbReference type="InterPro" id="IPR029061">
    <property type="entry name" value="THDP-binding"/>
</dbReference>
<dbReference type="Pfam" id="PF02775">
    <property type="entry name" value="TPP_enzyme_C"/>
    <property type="match status" value="1"/>
</dbReference>
<evidence type="ECO:0000259" key="5">
    <source>
        <dbReference type="Pfam" id="PF00205"/>
    </source>
</evidence>
<evidence type="ECO:0000313" key="9">
    <source>
        <dbReference type="Proteomes" id="UP000479293"/>
    </source>
</evidence>
<dbReference type="GO" id="GO:0009099">
    <property type="term" value="P:L-valine biosynthetic process"/>
    <property type="evidence" value="ECO:0007669"/>
    <property type="project" value="TreeGrafter"/>
</dbReference>
<dbReference type="InterPro" id="IPR012001">
    <property type="entry name" value="Thiamin_PyroP_enz_TPP-bd_dom"/>
</dbReference>
<dbReference type="GO" id="GO:0005948">
    <property type="term" value="C:acetolactate synthase complex"/>
    <property type="evidence" value="ECO:0007669"/>
    <property type="project" value="TreeGrafter"/>
</dbReference>
<dbReference type="Pfam" id="PF00205">
    <property type="entry name" value="TPP_enzyme_M"/>
    <property type="match status" value="1"/>
</dbReference>
<dbReference type="Gene3D" id="3.40.50.1220">
    <property type="entry name" value="TPP-binding domain"/>
    <property type="match status" value="1"/>
</dbReference>
<feature type="domain" description="Thiamine pyrophosphate enzyme N-terminal TPP-binding" evidence="7">
    <location>
        <begin position="1"/>
        <end position="117"/>
    </location>
</feature>
<comment type="caution">
    <text evidence="8">The sequence shown here is derived from an EMBL/GenBank/DDBJ whole genome shotgun (WGS) entry which is preliminary data.</text>
</comment>
<dbReference type="InterPro" id="IPR000399">
    <property type="entry name" value="TPP-bd_CS"/>
</dbReference>
<feature type="domain" description="Thiamine pyrophosphate enzyme central" evidence="5">
    <location>
        <begin position="198"/>
        <end position="326"/>
    </location>
</feature>
<dbReference type="InterPro" id="IPR012000">
    <property type="entry name" value="Thiamin_PyroP_enz_cen_dom"/>
</dbReference>
<dbReference type="GO" id="GO:0050660">
    <property type="term" value="F:flavin adenine dinucleotide binding"/>
    <property type="evidence" value="ECO:0007669"/>
    <property type="project" value="TreeGrafter"/>
</dbReference>
<evidence type="ECO:0000313" key="8">
    <source>
        <dbReference type="EMBL" id="MPR35972.1"/>
    </source>
</evidence>
<dbReference type="Proteomes" id="UP000479293">
    <property type="component" value="Unassembled WGS sequence"/>
</dbReference>
<gene>
    <name evidence="8" type="ORF">GBK04_22130</name>
</gene>
<dbReference type="InterPro" id="IPR029035">
    <property type="entry name" value="DHS-like_NAD/FAD-binding_dom"/>
</dbReference>
<keyword evidence="3 4" id="KW-0786">Thiamine pyrophosphate</keyword>
<dbReference type="PROSITE" id="PS00187">
    <property type="entry name" value="TPP_ENZYMES"/>
    <property type="match status" value="1"/>
</dbReference>
<proteinExistence type="inferred from homology"/>